<reference evidence="1" key="1">
    <citation type="journal article" date="2020" name="Stud. Mycol.">
        <title>101 Dothideomycetes genomes: a test case for predicting lifestyles and emergence of pathogens.</title>
        <authorList>
            <person name="Haridas S."/>
            <person name="Albert R."/>
            <person name="Binder M."/>
            <person name="Bloem J."/>
            <person name="Labutti K."/>
            <person name="Salamov A."/>
            <person name="Andreopoulos B."/>
            <person name="Baker S."/>
            <person name="Barry K."/>
            <person name="Bills G."/>
            <person name="Bluhm B."/>
            <person name="Cannon C."/>
            <person name="Castanera R."/>
            <person name="Culley D."/>
            <person name="Daum C."/>
            <person name="Ezra D."/>
            <person name="Gonzalez J."/>
            <person name="Henrissat B."/>
            <person name="Kuo A."/>
            <person name="Liang C."/>
            <person name="Lipzen A."/>
            <person name="Lutzoni F."/>
            <person name="Magnuson J."/>
            <person name="Mondo S."/>
            <person name="Nolan M."/>
            <person name="Ohm R."/>
            <person name="Pangilinan J."/>
            <person name="Park H.-J."/>
            <person name="Ramirez L."/>
            <person name="Alfaro M."/>
            <person name="Sun H."/>
            <person name="Tritt A."/>
            <person name="Yoshinaga Y."/>
            <person name="Zwiers L.-H."/>
            <person name="Turgeon B."/>
            <person name="Goodwin S."/>
            <person name="Spatafora J."/>
            <person name="Crous P."/>
            <person name="Grigoriev I."/>
        </authorList>
    </citation>
    <scope>NUCLEOTIDE SEQUENCE</scope>
    <source>
        <strain evidence="1">CBS 207.26</strain>
    </source>
</reference>
<dbReference type="AlphaFoldDB" id="A0A6A6DSL0"/>
<sequence length="382" mass="44281">MAKRYPNAFRFFDLPVELQVTVMSCDSSVALSLVRTSKKAEALYCSNSQSILRSLLGAWPHQMQCLIRTILALRQGLVFFEDDYESAVAFFQTHLMPSSHSSDVQIEYPPLRTLELLRTLTLDVEFFRHLIVDQALTMAAIAVGAPRIDDWPPLWYDLSNDKIYRIDRGLLRAILYSEVVDSRPFRERPLLQDPFAIFSQWSQWEAEELQTADKFIHRIINSKEYYQNPNMQKFFSRACPDSMMTIVPANKGWYSCILPAESFKINRSARGQPSCIWEEAYAANSANPGHIYMRTVNSSVDNTQAPWIRPDLCLHVWLLHLGFYMWDSKRLLSWKLPPAHDPEAFTALENIRRNYPYPPPGDTDRLLQKLVTFWEHESKSCS</sequence>
<keyword evidence="2" id="KW-1185">Reference proteome</keyword>
<organism evidence="1 2">
    <name type="scientific">Zopfia rhizophila CBS 207.26</name>
    <dbReference type="NCBI Taxonomy" id="1314779"/>
    <lineage>
        <taxon>Eukaryota</taxon>
        <taxon>Fungi</taxon>
        <taxon>Dikarya</taxon>
        <taxon>Ascomycota</taxon>
        <taxon>Pezizomycotina</taxon>
        <taxon>Dothideomycetes</taxon>
        <taxon>Dothideomycetes incertae sedis</taxon>
        <taxon>Zopfiaceae</taxon>
        <taxon>Zopfia</taxon>
    </lineage>
</organism>
<evidence type="ECO:0000313" key="2">
    <source>
        <dbReference type="Proteomes" id="UP000800200"/>
    </source>
</evidence>
<protein>
    <submittedName>
        <fullName evidence="1">Uncharacterized protein</fullName>
    </submittedName>
</protein>
<proteinExistence type="predicted"/>
<gene>
    <name evidence="1" type="ORF">K469DRAFT_713810</name>
</gene>
<dbReference type="Proteomes" id="UP000800200">
    <property type="component" value="Unassembled WGS sequence"/>
</dbReference>
<name>A0A6A6DSL0_9PEZI</name>
<accession>A0A6A6DSL0</accession>
<dbReference type="EMBL" id="ML994653">
    <property type="protein sequence ID" value="KAF2181372.1"/>
    <property type="molecule type" value="Genomic_DNA"/>
</dbReference>
<evidence type="ECO:0000313" key="1">
    <source>
        <dbReference type="EMBL" id="KAF2181372.1"/>
    </source>
</evidence>
<dbReference type="OrthoDB" id="3943306at2759"/>